<evidence type="ECO:0000313" key="2">
    <source>
        <dbReference type="Proteomes" id="UP000248882"/>
    </source>
</evidence>
<protein>
    <submittedName>
        <fullName evidence="1">Uncharacterized protein</fullName>
    </submittedName>
</protein>
<reference evidence="1 2" key="1">
    <citation type="submission" date="2018-06" db="EMBL/GenBank/DDBJ databases">
        <title>Genomic Encyclopedia of Archaeal and Bacterial Type Strains, Phase II (KMG-II): from individual species to whole genera.</title>
        <authorList>
            <person name="Goeker M."/>
        </authorList>
    </citation>
    <scope>NUCLEOTIDE SEQUENCE [LARGE SCALE GENOMIC DNA]</scope>
    <source>
        <strain evidence="1 2">DSM 19830</strain>
    </source>
</reference>
<dbReference type="Proteomes" id="UP000248882">
    <property type="component" value="Unassembled WGS sequence"/>
</dbReference>
<name>A0A2W7QFI1_9BACT</name>
<comment type="caution">
    <text evidence="1">The sequence shown here is derived from an EMBL/GenBank/DDBJ whole genome shotgun (WGS) entry which is preliminary data.</text>
</comment>
<organism evidence="1 2">
    <name type="scientific">Algoriphagus chordae</name>
    <dbReference type="NCBI Taxonomy" id="237019"/>
    <lineage>
        <taxon>Bacteria</taxon>
        <taxon>Pseudomonadati</taxon>
        <taxon>Bacteroidota</taxon>
        <taxon>Cytophagia</taxon>
        <taxon>Cytophagales</taxon>
        <taxon>Cyclobacteriaceae</taxon>
        <taxon>Algoriphagus</taxon>
    </lineage>
</organism>
<dbReference type="EMBL" id="QKZT01000028">
    <property type="protein sequence ID" value="PZX46941.1"/>
    <property type="molecule type" value="Genomic_DNA"/>
</dbReference>
<evidence type="ECO:0000313" key="1">
    <source>
        <dbReference type="EMBL" id="PZX46941.1"/>
    </source>
</evidence>
<proteinExistence type="predicted"/>
<feature type="non-terminal residue" evidence="1">
    <location>
        <position position="1"/>
    </location>
</feature>
<gene>
    <name evidence="1" type="ORF">LV85_04166</name>
</gene>
<dbReference type="AlphaFoldDB" id="A0A2W7QFI1"/>
<accession>A0A2W7QFI1</accession>
<sequence length="47" mass="5398">VDPVDIEGRNMLLPGEISGCREHLREVSRSHSSYEERAIRTMEVSQK</sequence>
<keyword evidence="2" id="KW-1185">Reference proteome</keyword>